<name>A0A2G4F0V2_9CYAN</name>
<dbReference type="RefSeq" id="WP_096831128.1">
    <property type="nucleotide sequence ID" value="NZ_NXIB02000054.1"/>
</dbReference>
<protein>
    <submittedName>
        <fullName evidence="1">Uncharacterized protein</fullName>
    </submittedName>
</protein>
<dbReference type="EMBL" id="NXIB02000054">
    <property type="protein sequence ID" value="PHX55404.1"/>
    <property type="molecule type" value="Genomic_DNA"/>
</dbReference>
<dbReference type="Proteomes" id="UP000226442">
    <property type="component" value="Unassembled WGS sequence"/>
</dbReference>
<evidence type="ECO:0000313" key="1">
    <source>
        <dbReference type="EMBL" id="PHX55404.1"/>
    </source>
</evidence>
<sequence length="81" mass="9347">MISELMVQPSYWIDSEISMQKVRNLYLFKFTENLQARLEELAERKKANLLTSEEVVELASLLELDRIFTLINAKVIAASCP</sequence>
<dbReference type="AlphaFoldDB" id="A0A2G4F0V2"/>
<evidence type="ECO:0000313" key="2">
    <source>
        <dbReference type="Proteomes" id="UP000226442"/>
    </source>
</evidence>
<organism evidence="1 2">
    <name type="scientific">Tychonema bourrellyi FEM_GT703</name>
    <dbReference type="NCBI Taxonomy" id="2040638"/>
    <lineage>
        <taxon>Bacteria</taxon>
        <taxon>Bacillati</taxon>
        <taxon>Cyanobacteriota</taxon>
        <taxon>Cyanophyceae</taxon>
        <taxon>Oscillatoriophycideae</taxon>
        <taxon>Oscillatoriales</taxon>
        <taxon>Microcoleaceae</taxon>
        <taxon>Tychonema</taxon>
    </lineage>
</organism>
<gene>
    <name evidence="1" type="ORF">CP500_011055</name>
</gene>
<accession>A0A2G4F0V2</accession>
<reference evidence="1" key="1">
    <citation type="submission" date="2017-10" db="EMBL/GenBank/DDBJ databases">
        <title>Draft genome sequence of the planktic cyanobacteria Tychonema bourrellyi isolated from alpine lentic freshwater.</title>
        <authorList>
            <person name="Tett A."/>
            <person name="Armanini F."/>
            <person name="Asnicar F."/>
            <person name="Boscaini A."/>
            <person name="Pasolli E."/>
            <person name="Zolfo M."/>
            <person name="Donati C."/>
            <person name="Salmaso N."/>
            <person name="Segata N."/>
        </authorList>
    </citation>
    <scope>NUCLEOTIDE SEQUENCE</scope>
    <source>
        <strain evidence="1">FEM_GT703</strain>
    </source>
</reference>
<proteinExistence type="predicted"/>
<comment type="caution">
    <text evidence="1">The sequence shown here is derived from an EMBL/GenBank/DDBJ whole genome shotgun (WGS) entry which is preliminary data.</text>
</comment>
<keyword evidence="2" id="KW-1185">Reference proteome</keyword>
<dbReference type="OrthoDB" id="426566at2"/>